<proteinExistence type="predicted"/>
<dbReference type="SUPFAM" id="SSF51556">
    <property type="entry name" value="Metallo-dependent hydrolases"/>
    <property type="match status" value="1"/>
</dbReference>
<evidence type="ECO:0000256" key="1">
    <source>
        <dbReference type="SAM" id="MobiDB-lite"/>
    </source>
</evidence>
<evidence type="ECO:0000313" key="3">
    <source>
        <dbReference type="Proteomes" id="UP000245469"/>
    </source>
</evidence>
<accession>A0A315ZTJ2</accession>
<reference evidence="2 3" key="1">
    <citation type="submission" date="2018-03" db="EMBL/GenBank/DDBJ databases">
        <title>Genomic Encyclopedia of Archaeal and Bacterial Type Strains, Phase II (KMG-II): from individual species to whole genera.</title>
        <authorList>
            <person name="Goeker M."/>
        </authorList>
    </citation>
    <scope>NUCLEOTIDE SEQUENCE [LARGE SCALE GENOMIC DNA]</scope>
    <source>
        <strain evidence="2 3">DSM 44889</strain>
    </source>
</reference>
<dbReference type="PANTHER" id="PTHR46124:SF2">
    <property type="entry name" value="D-AMINOACYL-TRNA DEACYLASE"/>
    <property type="match status" value="1"/>
</dbReference>
<protein>
    <submittedName>
        <fullName evidence="2">TatD DNase family protein</fullName>
    </submittedName>
</protein>
<sequence length="353" mass="37274">MTRGSGLQVTPLGADSGPIRPADGAGIRAKGRNVASGGGSRLPGPWGLMQGGGVAEIHDHGGVGAGLELPEGYPPVPEPLTLGPAGSGVGGVVDDHTHLDHLDDATVDRLLAAAAAAGVPRAVQIGCDAAARTWTDRAVRRWPQLLGGVAVHPNEAPELARAGQLDAALAEVERLVTGNDRIRVVGETGLDSFRTDWDDDDARRAQLDSFAAHIAIAKRTGRTLQIHDRDAHTEVLDVLRAEGAPDRVVFHCFSGDAAMAKVCADNGWYLSIAGTVTFKNNHVLREAVRAVPPVILQVETDAPYLTPVPYRGRPNASHLVPLTVRVIAEELRHDVSELVGILGLSSEYLYGQW</sequence>
<organism evidence="2 3">
    <name type="scientific">Quadrisphaera granulorum</name>
    <dbReference type="NCBI Taxonomy" id="317664"/>
    <lineage>
        <taxon>Bacteria</taxon>
        <taxon>Bacillati</taxon>
        <taxon>Actinomycetota</taxon>
        <taxon>Actinomycetes</taxon>
        <taxon>Kineosporiales</taxon>
        <taxon>Kineosporiaceae</taxon>
        <taxon>Quadrisphaera</taxon>
    </lineage>
</organism>
<dbReference type="Proteomes" id="UP000245469">
    <property type="component" value="Unassembled WGS sequence"/>
</dbReference>
<dbReference type="EMBL" id="QGDQ01000029">
    <property type="protein sequence ID" value="PWJ48629.1"/>
    <property type="molecule type" value="Genomic_DNA"/>
</dbReference>
<dbReference type="PANTHER" id="PTHR46124">
    <property type="entry name" value="D-AMINOACYL-TRNA DEACYLASE"/>
    <property type="match status" value="1"/>
</dbReference>
<dbReference type="GO" id="GO:0005829">
    <property type="term" value="C:cytosol"/>
    <property type="evidence" value="ECO:0007669"/>
    <property type="project" value="TreeGrafter"/>
</dbReference>
<feature type="region of interest" description="Disordered" evidence="1">
    <location>
        <begin position="1"/>
        <end position="42"/>
    </location>
</feature>
<evidence type="ECO:0000313" key="2">
    <source>
        <dbReference type="EMBL" id="PWJ48629.1"/>
    </source>
</evidence>
<dbReference type="Pfam" id="PF01026">
    <property type="entry name" value="TatD_DNase"/>
    <property type="match status" value="1"/>
</dbReference>
<dbReference type="GO" id="GO:0016788">
    <property type="term" value="F:hydrolase activity, acting on ester bonds"/>
    <property type="evidence" value="ECO:0007669"/>
    <property type="project" value="InterPro"/>
</dbReference>
<dbReference type="Gene3D" id="3.20.20.140">
    <property type="entry name" value="Metal-dependent hydrolases"/>
    <property type="match status" value="1"/>
</dbReference>
<keyword evidence="3" id="KW-1185">Reference proteome</keyword>
<dbReference type="InterPro" id="IPR032466">
    <property type="entry name" value="Metal_Hydrolase"/>
</dbReference>
<gene>
    <name evidence="2" type="ORF">BXY45_12910</name>
</gene>
<dbReference type="InterPro" id="IPR001130">
    <property type="entry name" value="TatD-like"/>
</dbReference>
<name>A0A315ZTJ2_9ACTN</name>
<comment type="caution">
    <text evidence="2">The sequence shown here is derived from an EMBL/GenBank/DDBJ whole genome shotgun (WGS) entry which is preliminary data.</text>
</comment>
<dbReference type="AlphaFoldDB" id="A0A315ZTJ2"/>
<dbReference type="CDD" id="cd01310">
    <property type="entry name" value="TatD_DNAse"/>
    <property type="match status" value="1"/>
</dbReference>